<dbReference type="Pfam" id="PF08227">
    <property type="entry name" value="DASH_Hsk3"/>
    <property type="match status" value="1"/>
</dbReference>
<evidence type="ECO:0000313" key="3">
    <source>
        <dbReference type="Proteomes" id="UP000193986"/>
    </source>
</evidence>
<dbReference type="GO" id="GO:0042729">
    <property type="term" value="C:DASH complex"/>
    <property type="evidence" value="ECO:0007669"/>
    <property type="project" value="TreeGrafter"/>
</dbReference>
<keyword evidence="3" id="KW-1185">Reference proteome</keyword>
<sequence length="103" mass="11056">MSTQTIKTRHYAALSSRLRALQGNLSETESQLGLLAVHLQAMAKLGIHNGAQFMAVSRLLDKELEKAGDQQRLEEEEEDAQALNVQQRGGGVGGGGAEQSVRA</sequence>
<accession>A0A1Y2BF40</accession>
<proteinExistence type="predicted"/>
<dbReference type="Proteomes" id="UP000193986">
    <property type="component" value="Unassembled WGS sequence"/>
</dbReference>
<protein>
    <recommendedName>
        <fullName evidence="4">DASH complex subunit Hsk3 like-domain-containing protein</fullName>
    </recommendedName>
</protein>
<organism evidence="2 3">
    <name type="scientific">Naematelia encephala</name>
    <dbReference type="NCBI Taxonomy" id="71784"/>
    <lineage>
        <taxon>Eukaryota</taxon>
        <taxon>Fungi</taxon>
        <taxon>Dikarya</taxon>
        <taxon>Basidiomycota</taxon>
        <taxon>Agaricomycotina</taxon>
        <taxon>Tremellomycetes</taxon>
        <taxon>Tremellales</taxon>
        <taxon>Naemateliaceae</taxon>
        <taxon>Naematelia</taxon>
    </lineage>
</organism>
<evidence type="ECO:0000256" key="1">
    <source>
        <dbReference type="SAM" id="MobiDB-lite"/>
    </source>
</evidence>
<feature type="region of interest" description="Disordered" evidence="1">
    <location>
        <begin position="67"/>
        <end position="103"/>
    </location>
</feature>
<evidence type="ECO:0000313" key="2">
    <source>
        <dbReference type="EMBL" id="ORY33077.1"/>
    </source>
</evidence>
<comment type="caution">
    <text evidence="2">The sequence shown here is derived from an EMBL/GenBank/DDBJ whole genome shotgun (WGS) entry which is preliminary data.</text>
</comment>
<dbReference type="OrthoDB" id="3358869at2759"/>
<dbReference type="PANTHER" id="PTHR28289">
    <property type="entry name" value="DASH COMPLEX SUBUNIT HSK3"/>
    <property type="match status" value="1"/>
</dbReference>
<dbReference type="PANTHER" id="PTHR28289:SF1">
    <property type="entry name" value="DASH COMPLEX SUBUNIT HSK3"/>
    <property type="match status" value="1"/>
</dbReference>
<dbReference type="GO" id="GO:0008608">
    <property type="term" value="P:attachment of spindle microtubules to kinetochore"/>
    <property type="evidence" value="ECO:0007669"/>
    <property type="project" value="InterPro"/>
</dbReference>
<gene>
    <name evidence="2" type="ORF">BCR39DRAFT_557268</name>
</gene>
<dbReference type="GO" id="GO:0051010">
    <property type="term" value="F:microtubule plus-end binding"/>
    <property type="evidence" value="ECO:0007669"/>
    <property type="project" value="TreeGrafter"/>
</dbReference>
<dbReference type="AlphaFoldDB" id="A0A1Y2BF40"/>
<reference evidence="2 3" key="1">
    <citation type="submission" date="2016-07" db="EMBL/GenBank/DDBJ databases">
        <title>Pervasive Adenine N6-methylation of Active Genes in Fungi.</title>
        <authorList>
            <consortium name="DOE Joint Genome Institute"/>
            <person name="Mondo S.J."/>
            <person name="Dannebaum R.O."/>
            <person name="Kuo R.C."/>
            <person name="Labutti K."/>
            <person name="Haridas S."/>
            <person name="Kuo A."/>
            <person name="Salamov A."/>
            <person name="Ahrendt S.R."/>
            <person name="Lipzen A."/>
            <person name="Sullivan W."/>
            <person name="Andreopoulos W.B."/>
            <person name="Clum A."/>
            <person name="Lindquist E."/>
            <person name="Daum C."/>
            <person name="Ramamoorthy G.K."/>
            <person name="Gryganskyi A."/>
            <person name="Culley D."/>
            <person name="Magnuson J.K."/>
            <person name="James T.Y."/>
            <person name="O'Malley M.A."/>
            <person name="Stajich J.E."/>
            <person name="Spatafora J.W."/>
            <person name="Visel A."/>
            <person name="Grigoriev I.V."/>
        </authorList>
    </citation>
    <scope>NUCLEOTIDE SEQUENCE [LARGE SCALE GENOMIC DNA]</scope>
    <source>
        <strain evidence="2 3">68-887.2</strain>
    </source>
</reference>
<feature type="compositionally biased region" description="Gly residues" evidence="1">
    <location>
        <begin position="88"/>
        <end position="97"/>
    </location>
</feature>
<dbReference type="InParanoid" id="A0A1Y2BF40"/>
<dbReference type="InterPro" id="IPR013183">
    <property type="entry name" value="Hsk3-like"/>
</dbReference>
<name>A0A1Y2BF40_9TREE</name>
<dbReference type="InterPro" id="IPR042332">
    <property type="entry name" value="Hsk3"/>
</dbReference>
<evidence type="ECO:0008006" key="4">
    <source>
        <dbReference type="Google" id="ProtNLM"/>
    </source>
</evidence>
<dbReference type="EMBL" id="MCFC01000007">
    <property type="protein sequence ID" value="ORY33077.1"/>
    <property type="molecule type" value="Genomic_DNA"/>
</dbReference>